<name>A0A7W6RE87_9PROT</name>
<feature type="compositionally biased region" description="Low complexity" evidence="1">
    <location>
        <begin position="305"/>
        <end position="315"/>
    </location>
</feature>
<feature type="chain" id="PRO_5030927478" description="Tetratricopeptide repeat protein" evidence="2">
    <location>
        <begin position="31"/>
        <end position="1184"/>
    </location>
</feature>
<evidence type="ECO:0008006" key="5">
    <source>
        <dbReference type="Google" id="ProtNLM"/>
    </source>
</evidence>
<dbReference type="Gene3D" id="1.25.40.10">
    <property type="entry name" value="Tetratricopeptide repeat domain"/>
    <property type="match status" value="1"/>
</dbReference>
<organism evidence="3 4">
    <name type="scientific">Roseospira visakhapatnamensis</name>
    <dbReference type="NCBI Taxonomy" id="390880"/>
    <lineage>
        <taxon>Bacteria</taxon>
        <taxon>Pseudomonadati</taxon>
        <taxon>Pseudomonadota</taxon>
        <taxon>Alphaproteobacteria</taxon>
        <taxon>Rhodospirillales</taxon>
        <taxon>Rhodospirillaceae</taxon>
        <taxon>Roseospira</taxon>
    </lineage>
</organism>
<protein>
    <recommendedName>
        <fullName evidence="5">Tetratricopeptide repeat protein</fullName>
    </recommendedName>
</protein>
<feature type="region of interest" description="Disordered" evidence="1">
    <location>
        <begin position="248"/>
        <end position="358"/>
    </location>
</feature>
<comment type="caution">
    <text evidence="3">The sequence shown here is derived from an EMBL/GenBank/DDBJ whole genome shotgun (WGS) entry which is preliminary data.</text>
</comment>
<feature type="signal peptide" evidence="2">
    <location>
        <begin position="1"/>
        <end position="30"/>
    </location>
</feature>
<feature type="compositionally biased region" description="Low complexity" evidence="1">
    <location>
        <begin position="271"/>
        <end position="293"/>
    </location>
</feature>
<accession>A0A7W6RE87</accession>
<proteinExistence type="predicted"/>
<dbReference type="EMBL" id="JACIGK010000016">
    <property type="protein sequence ID" value="MBB4266730.1"/>
    <property type="molecule type" value="Genomic_DNA"/>
</dbReference>
<dbReference type="SUPFAM" id="SSF48452">
    <property type="entry name" value="TPR-like"/>
    <property type="match status" value="1"/>
</dbReference>
<keyword evidence="4" id="KW-1185">Reference proteome</keyword>
<dbReference type="Proteomes" id="UP000554286">
    <property type="component" value="Unassembled WGS sequence"/>
</dbReference>
<evidence type="ECO:0000256" key="1">
    <source>
        <dbReference type="SAM" id="MobiDB-lite"/>
    </source>
</evidence>
<reference evidence="3 4" key="1">
    <citation type="submission" date="2020-08" db="EMBL/GenBank/DDBJ databases">
        <title>Genome sequencing of Purple Non-Sulfur Bacteria from various extreme environments.</title>
        <authorList>
            <person name="Mayer M."/>
        </authorList>
    </citation>
    <scope>NUCLEOTIDE SEQUENCE [LARGE SCALE GENOMIC DNA]</scope>
    <source>
        <strain evidence="3 4">JA131</strain>
    </source>
</reference>
<gene>
    <name evidence="3" type="ORF">GGD89_002363</name>
</gene>
<dbReference type="AlphaFoldDB" id="A0A7W6RE87"/>
<evidence type="ECO:0000256" key="2">
    <source>
        <dbReference type="SAM" id="SignalP"/>
    </source>
</evidence>
<evidence type="ECO:0000313" key="3">
    <source>
        <dbReference type="EMBL" id="MBB4266730.1"/>
    </source>
</evidence>
<dbReference type="RefSeq" id="WP_184045432.1">
    <property type="nucleotide sequence ID" value="NZ_JACIGK010000016.1"/>
</dbReference>
<keyword evidence="2" id="KW-0732">Signal</keyword>
<sequence>MIRSPACSRALAALLLVAVLLVAGPSTAGAATVSATAGDGIGRIVFDWEVPVRYTVEMRGRTLVARFDAPVPSGSALIPRRLPAYVETIRLSGDRLQAIMPLKGDFDLSAYTRGSAVVIELRGGPPRAGVLDPPARPVRAAAPARDPSRIRVRTGAHDGFHRIVFDWTRPVGHVLDQSGDQLTLRFDRPVPLAVDPIRGDLPETLTQVSQRVTAEGSEFAVRLPEGAVARTFEAGPKVVLDITVPADAEAPEPEPSAPGPEAVADPEPESVPVLVPGTGPATPPLAVAPAVEPTPAPFGGDVPTLDPDPALAADARSSEPADEGPAQAVTTPPADDGLTASEAEAMPDPPDIAVGPSPSPGDVIGSILEGANPDAVTVPDLGAGIDAETEAGAPPRTGPRVVSLGFSWDRPTAAAVFRRAGYLWVMFDRFQEVDLSLLRRAGAGVVRSVEQVRIGPNSTLVRMVTAPGYNPSLRRDGLLWVIDLMKQPLRPERPIEIQAQPQSPVGARLLIPVIEGGAVIPVIDPELGDQFFALPVIQLGQGVYPERGYPDATLPVTAQGVVVVPHSDRIRLLSGRSGAEISADGGLTLSPDSARLQSLASLSDGAPTEIFNIPGWRRDDTDQTFHETLQELQRQAATVPDSQRANARLDLARFYFANGYAPEALGVLRSLGEDAPEMINTPAFRALRGATHFLMGRDGEAVDDLGHPSLADVDEAAFWRAAAQSRLGSPGLQAATLEATGGVLGNYPPDVRIPLALVAANAAIEAGDDLAANTFLEAARDEAFNTTHDEAALQYLEGKRLASTGAFEPAIAAWREAEMGFSRRYAALATRDRLDMEYRLNQITADELINGLELLRFAWRGGDFEYELLTDLGDLYMEEKRYGDALRTLRLAASYFQDRPGAEAITRTMRETFDTLFLRGAANDMSPLTAISLFDEFRELTPTGDRGDEIFRRLADRLVSVDLLPQAAGLLERQIRYRLRGLERTKVGARLALVYLFNRQPSSALEALDKTRYAPLPERLERQRRHLRARALADTNDPVAALRLLENDPSEDARVLRSEINWRTENWAEAARALAELVPPPPTGDGGEGGQALEEKDAFRLIDWATALTLAGDETGVSLLRRRYMSSLEGTPFEDAFDLVTASPEDGLIDIASVGGKIRQAERFRDYLTAYRDKLREERLSAIN</sequence>
<dbReference type="InterPro" id="IPR011990">
    <property type="entry name" value="TPR-like_helical_dom_sf"/>
</dbReference>
<evidence type="ECO:0000313" key="4">
    <source>
        <dbReference type="Proteomes" id="UP000554286"/>
    </source>
</evidence>